<dbReference type="PANTHER" id="PTHR34273">
    <property type="entry name" value="METHYLTHIORIBOSE KINASE"/>
    <property type="match status" value="1"/>
</dbReference>
<comment type="similarity">
    <text evidence="1">Belongs to the methylthioribose kinase family.</text>
</comment>
<dbReference type="EMBL" id="CP066014">
    <property type="protein sequence ID" value="QQB61838.1"/>
    <property type="molecule type" value="Genomic_DNA"/>
</dbReference>
<organism evidence="9 10">
    <name type="scientific">Anaerococcus vaginalis</name>
    <dbReference type="NCBI Taxonomy" id="33037"/>
    <lineage>
        <taxon>Bacteria</taxon>
        <taxon>Bacillati</taxon>
        <taxon>Bacillota</taxon>
        <taxon>Tissierellia</taxon>
        <taxon>Tissierellales</taxon>
        <taxon>Peptoniphilaceae</taxon>
        <taxon>Anaerococcus</taxon>
    </lineage>
</organism>
<name>A0A7T4K545_9FIRM</name>
<evidence type="ECO:0000256" key="2">
    <source>
        <dbReference type="ARBA" id="ARBA00011738"/>
    </source>
</evidence>
<evidence type="ECO:0000313" key="10">
    <source>
        <dbReference type="Proteomes" id="UP000595276"/>
    </source>
</evidence>
<dbReference type="Pfam" id="PF01636">
    <property type="entry name" value="APH"/>
    <property type="match status" value="1"/>
</dbReference>
<gene>
    <name evidence="9" type="ORF">I6H45_08545</name>
</gene>
<evidence type="ECO:0000256" key="4">
    <source>
        <dbReference type="ARBA" id="ARBA00022679"/>
    </source>
</evidence>
<dbReference type="Gene3D" id="3.90.1200.10">
    <property type="match status" value="1"/>
</dbReference>
<comment type="subunit">
    <text evidence="2">Homodimer.</text>
</comment>
<keyword evidence="4 9" id="KW-0808">Transferase</keyword>
<evidence type="ECO:0000256" key="3">
    <source>
        <dbReference type="ARBA" id="ARBA00012128"/>
    </source>
</evidence>
<dbReference type="InterPro" id="IPR009212">
    <property type="entry name" value="Methylthioribose_kinase"/>
</dbReference>
<feature type="domain" description="Aminoglycoside phosphotransferase" evidence="8">
    <location>
        <begin position="205"/>
        <end position="263"/>
    </location>
</feature>
<evidence type="ECO:0000256" key="7">
    <source>
        <dbReference type="ARBA" id="ARBA00022840"/>
    </source>
</evidence>
<dbReference type="Proteomes" id="UP000595276">
    <property type="component" value="Chromosome"/>
</dbReference>
<evidence type="ECO:0000259" key="8">
    <source>
        <dbReference type="Pfam" id="PF01636"/>
    </source>
</evidence>
<dbReference type="PANTHER" id="PTHR34273:SF2">
    <property type="entry name" value="METHYLTHIORIBOSE KINASE"/>
    <property type="match status" value="1"/>
</dbReference>
<dbReference type="GO" id="GO:0046522">
    <property type="term" value="F:S-methyl-5-thioribose kinase activity"/>
    <property type="evidence" value="ECO:0007669"/>
    <property type="project" value="UniProtKB-EC"/>
</dbReference>
<evidence type="ECO:0000256" key="5">
    <source>
        <dbReference type="ARBA" id="ARBA00022741"/>
    </source>
</evidence>
<dbReference type="RefSeq" id="WP_004839552.1">
    <property type="nucleotide sequence ID" value="NZ_CP066014.1"/>
</dbReference>
<proteinExistence type="inferred from homology"/>
<evidence type="ECO:0000256" key="1">
    <source>
        <dbReference type="ARBA" id="ARBA00010165"/>
    </source>
</evidence>
<dbReference type="AlphaFoldDB" id="A0A7T4K545"/>
<protein>
    <recommendedName>
        <fullName evidence="3">S-methyl-5-thioribose kinase</fullName>
        <ecNumber evidence="3">2.7.1.100</ecNumber>
    </recommendedName>
</protein>
<sequence>MESKLLNNLEIIDYVVEKGFFKDKSTLECVEIGDGNINYVFKVFDKKTNKSLVIKQSDTLLRSSGRPLDINRSKIEYNILKTQYEIYPGSVPEVYYYDEEKSMIIMEDISSYKNLREELSKGNIYRHLSDSLSEFLAKTLLPTTDLVISRKEKKENVKKYTNPDLCDISEDLVFTEPYYNYKDRNIITDGLESFVEKELYKDEELIGEVLKLKDKFQTNSQALIHGDLHTGSIFVNDKGIKVIDPEFAFYGPIGYDIGNVWGNIIFALANSLVMNDNRKDSLYQLLEDTIDKTIDKLDRAYDKYITSDYFRNMYFKKYYLKEIISDSFGYAATEIIRRDVGDSKVKEITSIKDNDLRIAIDKKLILIGKYLIKNRDSIGSAKDLIDYIKKLN</sequence>
<dbReference type="GeneID" id="79022787"/>
<evidence type="ECO:0000313" key="9">
    <source>
        <dbReference type="EMBL" id="QQB61838.1"/>
    </source>
</evidence>
<dbReference type="SUPFAM" id="SSF56112">
    <property type="entry name" value="Protein kinase-like (PK-like)"/>
    <property type="match status" value="1"/>
</dbReference>
<reference evidence="9 10" key="1">
    <citation type="submission" date="2020-12" db="EMBL/GenBank/DDBJ databases">
        <title>FDA dAtabase for Regulatory Grade micrObial Sequences (FDA-ARGOS): Supporting development and validation of Infectious Disease Dx tests.</title>
        <authorList>
            <person name="Sproer C."/>
            <person name="Gronow S."/>
            <person name="Severitt S."/>
            <person name="Schroder I."/>
            <person name="Tallon L."/>
            <person name="Sadzewicz L."/>
            <person name="Zhao X."/>
            <person name="Boylan J."/>
            <person name="Ott S."/>
            <person name="Bowen H."/>
            <person name="Vavikolanu K."/>
            <person name="Mehta A."/>
            <person name="Aluvathingal J."/>
            <person name="Nadendla S."/>
            <person name="Lowell S."/>
            <person name="Myers T."/>
            <person name="Yan Y."/>
            <person name="Sichtig H."/>
        </authorList>
    </citation>
    <scope>NUCLEOTIDE SEQUENCE [LARGE SCALE GENOMIC DNA]</scope>
    <source>
        <strain evidence="9 10">FDAARGOS_988</strain>
    </source>
</reference>
<dbReference type="GO" id="GO:0009086">
    <property type="term" value="P:methionine biosynthetic process"/>
    <property type="evidence" value="ECO:0007669"/>
    <property type="project" value="InterPro"/>
</dbReference>
<dbReference type="PIRSF" id="PIRSF031134">
    <property type="entry name" value="MTRK"/>
    <property type="match status" value="1"/>
</dbReference>
<keyword evidence="7" id="KW-0067">ATP-binding</keyword>
<dbReference type="EC" id="2.7.1.100" evidence="3"/>
<dbReference type="NCBIfam" id="TIGR01767">
    <property type="entry name" value="MTRK"/>
    <property type="match status" value="1"/>
</dbReference>
<dbReference type="KEGG" id="avg:I6H45_08545"/>
<keyword evidence="6 9" id="KW-0418">Kinase</keyword>
<dbReference type="Gene3D" id="3.30.200.20">
    <property type="entry name" value="Phosphorylase Kinase, domain 1"/>
    <property type="match status" value="1"/>
</dbReference>
<dbReference type="GO" id="GO:0005524">
    <property type="term" value="F:ATP binding"/>
    <property type="evidence" value="ECO:0007669"/>
    <property type="project" value="UniProtKB-KW"/>
</dbReference>
<evidence type="ECO:0000256" key="6">
    <source>
        <dbReference type="ARBA" id="ARBA00022777"/>
    </source>
</evidence>
<accession>A0A7T4K545</accession>
<dbReference type="InterPro" id="IPR011009">
    <property type="entry name" value="Kinase-like_dom_sf"/>
</dbReference>
<dbReference type="InterPro" id="IPR002575">
    <property type="entry name" value="Aminoglycoside_PTrfase"/>
</dbReference>
<keyword evidence="5" id="KW-0547">Nucleotide-binding</keyword>